<dbReference type="Proteomes" id="UP001177258">
    <property type="component" value="Unassembled WGS sequence"/>
</dbReference>
<sequence length="160" mass="17073">MNSKFLFLALVFGASFAQALPKEPILTTEVALKMAQSTFDKCKTQGYSVSVNVLDRGGNQIAFLKDENAGVHTIEGSYKKAFTALSTKTPSSKLAEKMMKKQIPEGMVNLSKNFVFLAGGIPIKVDNVVIGSVGVSGAPVGEIDEKCAQAGIESIQKELK</sequence>
<feature type="chain" id="PRO_5041635092" evidence="1">
    <location>
        <begin position="20"/>
        <end position="160"/>
    </location>
</feature>
<dbReference type="PANTHER" id="PTHR34309:SF10">
    <property type="entry name" value="SLR1406 PROTEIN"/>
    <property type="match status" value="1"/>
</dbReference>
<dbReference type="InterPro" id="IPR005624">
    <property type="entry name" value="PduO/GlcC-like"/>
</dbReference>
<reference evidence="2 4" key="3">
    <citation type="journal article" date="2024" name="Syst. Appl. Microbiol.">
        <title>Helicobacter cappadocius sp. nov., from lizards: The first psychrotrophic Helicobacter species.</title>
        <authorList>
            <person name="Aydin F."/>
            <person name="Tarhane S."/>
            <person name="Karakaya E."/>
            <person name="Abay S."/>
            <person name="Kayman T."/>
            <person name="Guran O."/>
            <person name="Bozkurt E."/>
            <person name="Uzum N."/>
            <person name="Avci A."/>
            <person name="Olgun K."/>
            <person name="Jablonski D."/>
            <person name="Guran C."/>
            <person name="Burcin Saticioglu I."/>
        </authorList>
    </citation>
    <scope>NUCLEOTIDE SEQUENCE [LARGE SCALE GENOMIC DNA]</scope>
    <source>
        <strain evidence="2">Faydin-H75</strain>
        <strain evidence="4">faydin-H76</strain>
    </source>
</reference>
<dbReference type="Proteomes" id="UP001240777">
    <property type="component" value="Unassembled WGS sequence"/>
</dbReference>
<evidence type="ECO:0000313" key="2">
    <source>
        <dbReference type="EMBL" id="MDO7252494.1"/>
    </source>
</evidence>
<dbReference type="PANTHER" id="PTHR34309">
    <property type="entry name" value="SLR1406 PROTEIN"/>
    <property type="match status" value="1"/>
</dbReference>
<dbReference type="EMBL" id="JAUYZK010000001">
    <property type="protein sequence ID" value="MDP2538361.1"/>
    <property type="molecule type" value="Genomic_DNA"/>
</dbReference>
<reference evidence="2" key="2">
    <citation type="submission" date="2023-07" db="EMBL/GenBank/DDBJ databases">
        <authorList>
            <person name="Aydin F."/>
            <person name="Tarhane S."/>
            <person name="Saticioglu I.B."/>
            <person name="Karakaya E."/>
            <person name="Abay S."/>
            <person name="Guran O."/>
            <person name="Bozkurt E."/>
            <person name="Uzum N."/>
            <person name="Olgun K."/>
            <person name="Jablonski D."/>
        </authorList>
    </citation>
    <scope>NUCLEOTIDE SEQUENCE</scope>
    <source>
        <strain evidence="2">Faydin-H75</strain>
    </source>
</reference>
<keyword evidence="5" id="KW-1185">Reference proteome</keyword>
<dbReference type="AlphaFoldDB" id="A0AA90PPM5"/>
<evidence type="ECO:0000313" key="5">
    <source>
        <dbReference type="Proteomes" id="UP001240777"/>
    </source>
</evidence>
<evidence type="ECO:0000313" key="3">
    <source>
        <dbReference type="EMBL" id="MDP2538361.1"/>
    </source>
</evidence>
<protein>
    <submittedName>
        <fullName evidence="3">Heme-binding protein</fullName>
    </submittedName>
</protein>
<feature type="signal peptide" evidence="1">
    <location>
        <begin position="1"/>
        <end position="19"/>
    </location>
</feature>
<keyword evidence="1" id="KW-0732">Signal</keyword>
<dbReference type="Gene3D" id="3.30.450.150">
    <property type="entry name" value="Haem-degrading domain"/>
    <property type="match status" value="1"/>
</dbReference>
<accession>A0AA90PPM5</accession>
<proteinExistence type="predicted"/>
<dbReference type="SUPFAM" id="SSF143744">
    <property type="entry name" value="GlcG-like"/>
    <property type="match status" value="1"/>
</dbReference>
<dbReference type="Pfam" id="PF03928">
    <property type="entry name" value="HbpS-like"/>
    <property type="match status" value="1"/>
</dbReference>
<comment type="caution">
    <text evidence="3">The sequence shown here is derived from an EMBL/GenBank/DDBJ whole genome shotgun (WGS) entry which is preliminary data.</text>
</comment>
<evidence type="ECO:0000313" key="4">
    <source>
        <dbReference type="Proteomes" id="UP001177258"/>
    </source>
</evidence>
<name>A0AA90PPM5_9HELI</name>
<gene>
    <name evidence="2" type="ORF">Q5I04_00980</name>
    <name evidence="3" type="ORF">Q5I06_00980</name>
</gene>
<dbReference type="RefSeq" id="WP_305516336.1">
    <property type="nucleotide sequence ID" value="NZ_JAUPEV010000001.1"/>
</dbReference>
<reference evidence="3 5" key="1">
    <citation type="submission" date="2023-07" db="EMBL/GenBank/DDBJ databases">
        <title>Unpublished Manusciprt.</title>
        <authorList>
            <person name="Aydin F."/>
            <person name="Tarhane S."/>
            <person name="Saticioglu I.B."/>
            <person name="Karakaya E."/>
            <person name="Abay S."/>
            <person name="Guran O."/>
            <person name="Bozkurt E."/>
            <person name="Uzum N."/>
            <person name="Olgun K."/>
            <person name="Jablonski D."/>
        </authorList>
    </citation>
    <scope>NUCLEOTIDE SEQUENCE</scope>
    <source>
        <strain evidence="5">faydin-H75</strain>
        <strain evidence="3">Faydin-H76</strain>
    </source>
</reference>
<evidence type="ECO:0000256" key="1">
    <source>
        <dbReference type="SAM" id="SignalP"/>
    </source>
</evidence>
<dbReference type="InterPro" id="IPR038084">
    <property type="entry name" value="PduO/GlcC-like_sf"/>
</dbReference>
<dbReference type="EMBL" id="JAUPEV010000001">
    <property type="protein sequence ID" value="MDO7252494.1"/>
    <property type="molecule type" value="Genomic_DNA"/>
</dbReference>
<organism evidence="3 4">
    <name type="scientific">Helicobacter cappadocius</name>
    <dbReference type="NCBI Taxonomy" id="3063998"/>
    <lineage>
        <taxon>Bacteria</taxon>
        <taxon>Pseudomonadati</taxon>
        <taxon>Campylobacterota</taxon>
        <taxon>Epsilonproteobacteria</taxon>
        <taxon>Campylobacterales</taxon>
        <taxon>Helicobacteraceae</taxon>
        <taxon>Helicobacter</taxon>
    </lineage>
</organism>
<dbReference type="InterPro" id="IPR052517">
    <property type="entry name" value="GlcG_carb_metab_protein"/>
</dbReference>